<protein>
    <submittedName>
        <fullName evidence="1">Uncharacterized protein</fullName>
    </submittedName>
</protein>
<evidence type="ECO:0000313" key="1">
    <source>
        <dbReference type="EMBL" id="CAG2057297.1"/>
    </source>
</evidence>
<dbReference type="Proteomes" id="UP001153148">
    <property type="component" value="Unassembled WGS sequence"/>
</dbReference>
<feature type="non-terminal residue" evidence="1">
    <location>
        <position position="125"/>
    </location>
</feature>
<keyword evidence="2" id="KW-1185">Reference proteome</keyword>
<evidence type="ECO:0000313" key="2">
    <source>
        <dbReference type="Proteomes" id="UP001153148"/>
    </source>
</evidence>
<sequence length="125" mass="13027">SHVRSRGYGTNIHGRRSRTAIKASPRAICLTLSLSTITLPPTATHIAGTSSCSTATHVAGTSFRSTATSVAGTSFRSTATNVAGIVIYINQLPPKSKGWIALCSNIVASIQGLNSVLTLLLQYKA</sequence>
<dbReference type="EMBL" id="CAJPIN010005167">
    <property type="protein sequence ID" value="CAG2057297.1"/>
    <property type="molecule type" value="Genomic_DNA"/>
</dbReference>
<proteinExistence type="predicted"/>
<comment type="caution">
    <text evidence="1">The sequence shown here is derived from an EMBL/GenBank/DDBJ whole genome shotgun (WGS) entry which is preliminary data.</text>
</comment>
<gene>
    <name evidence="1" type="ORF">TPAB3V08_LOCUS4276</name>
</gene>
<reference evidence="1" key="1">
    <citation type="submission" date="2021-03" db="EMBL/GenBank/DDBJ databases">
        <authorList>
            <person name="Tran Van P."/>
        </authorList>
    </citation>
    <scope>NUCLEOTIDE SEQUENCE</scope>
</reference>
<feature type="non-terminal residue" evidence="1">
    <location>
        <position position="1"/>
    </location>
</feature>
<name>A0ABN7NW23_TIMPD</name>
<organism evidence="1 2">
    <name type="scientific">Timema podura</name>
    <name type="common">Walking stick</name>
    <dbReference type="NCBI Taxonomy" id="61482"/>
    <lineage>
        <taxon>Eukaryota</taxon>
        <taxon>Metazoa</taxon>
        <taxon>Ecdysozoa</taxon>
        <taxon>Arthropoda</taxon>
        <taxon>Hexapoda</taxon>
        <taxon>Insecta</taxon>
        <taxon>Pterygota</taxon>
        <taxon>Neoptera</taxon>
        <taxon>Polyneoptera</taxon>
        <taxon>Phasmatodea</taxon>
        <taxon>Timematodea</taxon>
        <taxon>Timematoidea</taxon>
        <taxon>Timematidae</taxon>
        <taxon>Timema</taxon>
    </lineage>
</organism>
<accession>A0ABN7NW23</accession>